<dbReference type="Pfam" id="PF00581">
    <property type="entry name" value="Rhodanese"/>
    <property type="match status" value="2"/>
</dbReference>
<dbReference type="Proteomes" id="UP001143543">
    <property type="component" value="Unassembled WGS sequence"/>
</dbReference>
<dbReference type="EMBL" id="BRVO01000001">
    <property type="protein sequence ID" value="GLB47945.1"/>
    <property type="molecule type" value="Genomic_DNA"/>
</dbReference>
<keyword evidence="1" id="KW-0808">Transferase</keyword>
<comment type="caution">
    <text evidence="4">The sequence shown here is derived from an EMBL/GenBank/DDBJ whole genome shotgun (WGS) entry which is preliminary data.</text>
</comment>
<organism evidence="4 5">
    <name type="scientific">Neptunitalea lumnitzerae</name>
    <dbReference type="NCBI Taxonomy" id="2965509"/>
    <lineage>
        <taxon>Bacteria</taxon>
        <taxon>Pseudomonadati</taxon>
        <taxon>Bacteroidota</taxon>
        <taxon>Flavobacteriia</taxon>
        <taxon>Flavobacteriales</taxon>
        <taxon>Flavobacteriaceae</taxon>
        <taxon>Neptunitalea</taxon>
    </lineage>
</organism>
<protein>
    <submittedName>
        <fullName evidence="4">Sulfurtransferase</fullName>
    </submittedName>
</protein>
<dbReference type="SMART" id="SM00450">
    <property type="entry name" value="RHOD"/>
    <property type="match status" value="2"/>
</dbReference>
<evidence type="ECO:0000256" key="1">
    <source>
        <dbReference type="ARBA" id="ARBA00022679"/>
    </source>
</evidence>
<keyword evidence="2" id="KW-0677">Repeat</keyword>
<dbReference type="InterPro" id="IPR001763">
    <property type="entry name" value="Rhodanese-like_dom"/>
</dbReference>
<keyword evidence="5" id="KW-1185">Reference proteome</keyword>
<sequence>MEKVLSPIVEASILQVMMSTDNLVLVDAGSGESAKEAYIQKHIKGALFVDLNSQLSDIKDDPANGGRHPLPSTEDFAKLLINLGITLESHIVIYDTNYGANAAARFWWMLTAAGHQKVQVLNGGFQAAEKEHLPMETGLQTATSQGAYTIDKWLLPTASMQEVATTVNTSNGLVIDVRDTPRYNGEVEPIDTVAGHIPGAVNIPFKENLSPDFKFKSPQALLEKYNTAFEGKDPDHIIIHCGSGVTACHTLLATAYAGLPIPKLYVGSWSEWSRNNNPMFTLD</sequence>
<feature type="domain" description="Rhodanese" evidence="3">
    <location>
        <begin position="168"/>
        <end position="281"/>
    </location>
</feature>
<evidence type="ECO:0000259" key="3">
    <source>
        <dbReference type="PROSITE" id="PS50206"/>
    </source>
</evidence>
<dbReference type="PANTHER" id="PTHR11364">
    <property type="entry name" value="THIOSULFATE SULFERTANSFERASE"/>
    <property type="match status" value="1"/>
</dbReference>
<dbReference type="CDD" id="cd01449">
    <property type="entry name" value="TST_Repeat_2"/>
    <property type="match status" value="1"/>
</dbReference>
<proteinExistence type="predicted"/>
<reference evidence="4" key="1">
    <citation type="submission" date="2022-07" db="EMBL/GenBank/DDBJ databases">
        <title>Taxonomy of Novel Oxalotrophic and Methylotrophic Bacteria.</title>
        <authorList>
            <person name="Sahin N."/>
            <person name="Tani A."/>
        </authorList>
    </citation>
    <scope>NUCLEOTIDE SEQUENCE</scope>
    <source>
        <strain evidence="4">Y10</strain>
    </source>
</reference>
<dbReference type="RefSeq" id="WP_281763607.1">
    <property type="nucleotide sequence ID" value="NZ_BRVO01000001.1"/>
</dbReference>
<dbReference type="SUPFAM" id="SSF52821">
    <property type="entry name" value="Rhodanese/Cell cycle control phosphatase"/>
    <property type="match status" value="2"/>
</dbReference>
<dbReference type="PANTHER" id="PTHR11364:SF27">
    <property type="entry name" value="SULFURTRANSFERASE"/>
    <property type="match status" value="1"/>
</dbReference>
<name>A0ABQ5MFY8_9FLAO</name>
<dbReference type="InterPro" id="IPR036873">
    <property type="entry name" value="Rhodanese-like_dom_sf"/>
</dbReference>
<accession>A0ABQ5MFY8</accession>
<dbReference type="PROSITE" id="PS50206">
    <property type="entry name" value="RHODANESE_3"/>
    <property type="match status" value="2"/>
</dbReference>
<feature type="domain" description="Rhodanese" evidence="3">
    <location>
        <begin position="19"/>
        <end position="137"/>
    </location>
</feature>
<evidence type="ECO:0000313" key="5">
    <source>
        <dbReference type="Proteomes" id="UP001143543"/>
    </source>
</evidence>
<evidence type="ECO:0000313" key="4">
    <source>
        <dbReference type="EMBL" id="GLB47945.1"/>
    </source>
</evidence>
<dbReference type="InterPro" id="IPR045078">
    <property type="entry name" value="TST/MPST-like"/>
</dbReference>
<dbReference type="Gene3D" id="3.40.250.10">
    <property type="entry name" value="Rhodanese-like domain"/>
    <property type="match status" value="2"/>
</dbReference>
<evidence type="ECO:0000256" key="2">
    <source>
        <dbReference type="ARBA" id="ARBA00022737"/>
    </source>
</evidence>
<gene>
    <name evidence="4" type="ORF">Y10_03130</name>
</gene>
<dbReference type="CDD" id="cd01448">
    <property type="entry name" value="TST_Repeat_1"/>
    <property type="match status" value="1"/>
</dbReference>